<dbReference type="Proteomes" id="UP001500454">
    <property type="component" value="Unassembled WGS sequence"/>
</dbReference>
<organism evidence="1 2">
    <name type="scientific">Hymenobacter koreensis</name>
    <dbReference type="NCBI Taxonomy" id="1084523"/>
    <lineage>
        <taxon>Bacteria</taxon>
        <taxon>Pseudomonadati</taxon>
        <taxon>Bacteroidota</taxon>
        <taxon>Cytophagia</taxon>
        <taxon>Cytophagales</taxon>
        <taxon>Hymenobacteraceae</taxon>
        <taxon>Hymenobacter</taxon>
    </lineage>
</organism>
<dbReference type="RefSeq" id="WP_345227337.1">
    <property type="nucleotide sequence ID" value="NZ_BAABHA010000015.1"/>
</dbReference>
<evidence type="ECO:0000313" key="1">
    <source>
        <dbReference type="EMBL" id="GAA4391764.1"/>
    </source>
</evidence>
<reference evidence="2" key="1">
    <citation type="journal article" date="2019" name="Int. J. Syst. Evol. Microbiol.">
        <title>The Global Catalogue of Microorganisms (GCM) 10K type strain sequencing project: providing services to taxonomists for standard genome sequencing and annotation.</title>
        <authorList>
            <consortium name="The Broad Institute Genomics Platform"/>
            <consortium name="The Broad Institute Genome Sequencing Center for Infectious Disease"/>
            <person name="Wu L."/>
            <person name="Ma J."/>
        </authorList>
    </citation>
    <scope>NUCLEOTIDE SEQUENCE [LARGE SCALE GENOMIC DNA]</scope>
    <source>
        <strain evidence="2">JCM 17924</strain>
    </source>
</reference>
<dbReference type="EMBL" id="BAABHA010000015">
    <property type="protein sequence ID" value="GAA4391764.1"/>
    <property type="molecule type" value="Genomic_DNA"/>
</dbReference>
<comment type="caution">
    <text evidence="1">The sequence shown here is derived from an EMBL/GenBank/DDBJ whole genome shotgun (WGS) entry which is preliminary data.</text>
</comment>
<evidence type="ECO:0000313" key="2">
    <source>
        <dbReference type="Proteomes" id="UP001500454"/>
    </source>
</evidence>
<sequence length="163" mass="18105">MSHDELVEIAYRWVLRQGHAGVAFKEMVCASNGGEIPDVLAIGGRVGSIVIECKASRSDFLADRKKFVRLYPECGMGTHRIYCAPEGLLKLEELPDKWALLSVAPNGKATLHFRPCPARPSVAFINDYHAQPCNKNAERAMMYSALRRIQQMGLMPASFRKAA</sequence>
<protein>
    <recommendedName>
        <fullName evidence="3">MmcB family DNA repair protein</fullName>
    </recommendedName>
</protein>
<keyword evidence="2" id="KW-1185">Reference proteome</keyword>
<gene>
    <name evidence="1" type="ORF">GCM10023186_41430</name>
</gene>
<evidence type="ECO:0008006" key="3">
    <source>
        <dbReference type="Google" id="ProtNLM"/>
    </source>
</evidence>
<name>A0ABP8JKB3_9BACT</name>
<proteinExistence type="predicted"/>
<accession>A0ABP8JKB3</accession>